<evidence type="ECO:0000313" key="1">
    <source>
        <dbReference type="EMBL" id="MBA0674181.1"/>
    </source>
</evidence>
<sequence>MEIVECKYLLGSVSLPQQQRVLFLWGVLYFLKRVPRDSRSLGIASTGRDTICKLTGKASVLCKMFILKLHVPFLALLKIWETTPHRDNSFYRGMARMKSLMDTMLPLQYHQVHPYVPMAAQWASSLVPNTVS</sequence>
<proteinExistence type="predicted"/>
<dbReference type="AlphaFoldDB" id="A0A7J8WGM4"/>
<name>A0A7J8WGM4_GOSAI</name>
<comment type="caution">
    <text evidence="1">The sequence shown here is derived from an EMBL/GenBank/DDBJ whole genome shotgun (WGS) entry which is preliminary data.</text>
</comment>
<organism evidence="1 2">
    <name type="scientific">Gossypium aridum</name>
    <name type="common">American cotton</name>
    <name type="synonym">Erioxylum aridum</name>
    <dbReference type="NCBI Taxonomy" id="34290"/>
    <lineage>
        <taxon>Eukaryota</taxon>
        <taxon>Viridiplantae</taxon>
        <taxon>Streptophyta</taxon>
        <taxon>Embryophyta</taxon>
        <taxon>Tracheophyta</taxon>
        <taxon>Spermatophyta</taxon>
        <taxon>Magnoliopsida</taxon>
        <taxon>eudicotyledons</taxon>
        <taxon>Gunneridae</taxon>
        <taxon>Pentapetalae</taxon>
        <taxon>rosids</taxon>
        <taxon>malvids</taxon>
        <taxon>Malvales</taxon>
        <taxon>Malvaceae</taxon>
        <taxon>Malvoideae</taxon>
        <taxon>Gossypium</taxon>
    </lineage>
</organism>
<accession>A0A7J8WGM4</accession>
<dbReference type="EMBL" id="JABFAA010000001">
    <property type="protein sequence ID" value="MBA0674181.1"/>
    <property type="molecule type" value="Genomic_DNA"/>
</dbReference>
<dbReference type="Proteomes" id="UP000593577">
    <property type="component" value="Unassembled WGS sequence"/>
</dbReference>
<reference evidence="1 2" key="1">
    <citation type="journal article" date="2019" name="Genome Biol. Evol.">
        <title>Insights into the evolution of the New World diploid cottons (Gossypium, subgenus Houzingenia) based on genome sequencing.</title>
        <authorList>
            <person name="Grover C.E."/>
            <person name="Arick M.A. 2nd"/>
            <person name="Thrash A."/>
            <person name="Conover J.L."/>
            <person name="Sanders W.S."/>
            <person name="Peterson D.G."/>
            <person name="Frelichowski J.E."/>
            <person name="Scheffler J.A."/>
            <person name="Scheffler B.E."/>
            <person name="Wendel J.F."/>
        </authorList>
    </citation>
    <scope>NUCLEOTIDE SEQUENCE [LARGE SCALE GENOMIC DNA]</scope>
    <source>
        <strain evidence="1">185</strain>
        <tissue evidence="1">Leaf</tissue>
    </source>
</reference>
<protein>
    <submittedName>
        <fullName evidence="1">Uncharacterized protein</fullName>
    </submittedName>
</protein>
<evidence type="ECO:0000313" key="2">
    <source>
        <dbReference type="Proteomes" id="UP000593577"/>
    </source>
</evidence>
<gene>
    <name evidence="1" type="ORF">Goari_015791</name>
</gene>
<keyword evidence="2" id="KW-1185">Reference proteome</keyword>